<keyword evidence="1" id="KW-0812">Transmembrane</keyword>
<feature type="transmembrane region" description="Helical" evidence="1">
    <location>
        <begin position="181"/>
        <end position="204"/>
    </location>
</feature>
<evidence type="ECO:0000256" key="1">
    <source>
        <dbReference type="SAM" id="Phobius"/>
    </source>
</evidence>
<evidence type="ECO:0000313" key="3">
    <source>
        <dbReference type="Proteomes" id="UP000321518"/>
    </source>
</evidence>
<dbReference type="Proteomes" id="UP000321518">
    <property type="component" value="Unassembled WGS sequence"/>
</dbReference>
<feature type="transmembrane region" description="Helical" evidence="1">
    <location>
        <begin position="330"/>
        <end position="349"/>
    </location>
</feature>
<feature type="transmembrane region" description="Helical" evidence="1">
    <location>
        <begin position="355"/>
        <end position="378"/>
    </location>
</feature>
<dbReference type="AlphaFoldDB" id="A0A511KPW5"/>
<accession>A0A511KPW5</accession>
<evidence type="ECO:0000313" key="2">
    <source>
        <dbReference type="EMBL" id="GEM11906.1"/>
    </source>
</evidence>
<proteinExistence type="predicted"/>
<dbReference type="OrthoDB" id="2525509at2759"/>
<reference evidence="2 3" key="1">
    <citation type="submission" date="2019-07" db="EMBL/GenBank/DDBJ databases">
        <title>Rhodotorula toruloides NBRC10032 genome sequencing.</title>
        <authorList>
            <person name="Shida Y."/>
            <person name="Takaku H."/>
            <person name="Ogasawara W."/>
            <person name="Mori K."/>
        </authorList>
    </citation>
    <scope>NUCLEOTIDE SEQUENCE [LARGE SCALE GENOMIC DNA]</scope>
    <source>
        <strain evidence="2 3">NBRC10032</strain>
    </source>
</reference>
<feature type="transmembrane region" description="Helical" evidence="1">
    <location>
        <begin position="300"/>
        <end position="318"/>
    </location>
</feature>
<organism evidence="2 3">
    <name type="scientific">Rhodotorula toruloides</name>
    <name type="common">Yeast</name>
    <name type="synonym">Rhodosporidium toruloides</name>
    <dbReference type="NCBI Taxonomy" id="5286"/>
    <lineage>
        <taxon>Eukaryota</taxon>
        <taxon>Fungi</taxon>
        <taxon>Dikarya</taxon>
        <taxon>Basidiomycota</taxon>
        <taxon>Pucciniomycotina</taxon>
        <taxon>Microbotryomycetes</taxon>
        <taxon>Sporidiobolales</taxon>
        <taxon>Sporidiobolaceae</taxon>
        <taxon>Rhodotorula</taxon>
    </lineage>
</organism>
<comment type="caution">
    <text evidence="2">The sequence shown here is derived from an EMBL/GenBank/DDBJ whole genome shotgun (WGS) entry which is preliminary data.</text>
</comment>
<keyword evidence="1" id="KW-1133">Transmembrane helix</keyword>
<protein>
    <submittedName>
        <fullName evidence="2">Uncharacterized protein</fullName>
    </submittedName>
</protein>
<keyword evidence="1" id="KW-0472">Membrane</keyword>
<name>A0A511KPW5_RHOTO</name>
<dbReference type="EMBL" id="BJWK01000017">
    <property type="protein sequence ID" value="GEM11906.1"/>
    <property type="molecule type" value="Genomic_DNA"/>
</dbReference>
<feature type="transmembrane region" description="Helical" evidence="1">
    <location>
        <begin position="225"/>
        <end position="247"/>
    </location>
</feature>
<feature type="transmembrane region" description="Helical" evidence="1">
    <location>
        <begin position="152"/>
        <end position="169"/>
    </location>
</feature>
<gene>
    <name evidence="2" type="ORF">Rt10032_c17g5923</name>
</gene>
<sequence>MAHKTPATAALLAQSLGPDLAPLVGERSVSATPEPTSTAGAGAVTAEQAVASQAPILTSHDMPSSWFETVFGQLGSYRRLASFHALALVIATGVRSLCFTRPVFGNYLLDELAPVEREGVRWAWIVGTRAAELALGQWAWRRVRGLVKTDGAVFGVLFALVSRISLYTFEHHYFLLSAQAVIVLLLIDLISFASAFSLLPFFQPATPSPRPVLSALTRLRQNPELWINVLLGIAIATFGAGVASFVLERVGGHAWVESGTREGKVPSYLLSDQLTTGEILSHPTWTVPTLRTYSHHPSSLPYHLFHSLLLTLPLLPLLSSLPSLSPTRLSALTFLATAIPGTVLLWDVLPVSGVTALGVGLWMGVRNAGVASLVAWVCEELRRVKVLLTRDRTTTMGGQTRPITLVLHDPLTNQVLATTTALLELDARGQMKKDGEGVTQKRRVRVRGEVEL</sequence>